<keyword evidence="6 9" id="KW-0029">Amino-acid transport</keyword>
<evidence type="ECO:0000313" key="11">
    <source>
        <dbReference type="Proteomes" id="UP000295756"/>
    </source>
</evidence>
<evidence type="ECO:0000256" key="8">
    <source>
        <dbReference type="ARBA" id="ARBA00023136"/>
    </source>
</evidence>
<comment type="similarity">
    <text evidence="2 9">Belongs to the branched chain amino acid transporter family.</text>
</comment>
<evidence type="ECO:0000256" key="9">
    <source>
        <dbReference type="RuleBase" id="RU362122"/>
    </source>
</evidence>
<protein>
    <recommendedName>
        <fullName evidence="9">Branched-chain amino acid transport system carrier protein</fullName>
    </recommendedName>
</protein>
<feature type="transmembrane region" description="Helical" evidence="9">
    <location>
        <begin position="120"/>
        <end position="141"/>
    </location>
</feature>
<dbReference type="Pfam" id="PF05525">
    <property type="entry name" value="Branch_AA_trans"/>
    <property type="match status" value="1"/>
</dbReference>
<dbReference type="InterPro" id="IPR004685">
    <property type="entry name" value="Brnchd-chn_aa_trnsp_Livcs"/>
</dbReference>
<keyword evidence="4" id="KW-1003">Cell membrane</keyword>
<reference evidence="10 11" key="1">
    <citation type="submission" date="2019-03" db="EMBL/GenBank/DDBJ databases">
        <title>Complete Genome Sequence of Leuconostoc kimchii strain NKJ218 Isolated from Homemade Kimchi.</title>
        <authorList>
            <person name="Jung J.Y."/>
            <person name="Jin H.M."/>
            <person name="Jung J.-W."/>
            <person name="Lee S.-Y."/>
            <person name="Ryu B.-G."/>
            <person name="Han S.-S."/>
            <person name="Kang H.K."/>
            <person name="Choi H.W."/>
            <person name="Chung E.J."/>
            <person name="Choi K.-M."/>
        </authorList>
    </citation>
    <scope>NUCLEOTIDE SEQUENCE [LARGE SCALE GENOMIC DNA]</scope>
    <source>
        <strain evidence="10 11">NKJ218</strain>
    </source>
</reference>
<feature type="transmembrane region" description="Helical" evidence="9">
    <location>
        <begin position="319"/>
        <end position="338"/>
    </location>
</feature>
<keyword evidence="11" id="KW-1185">Reference proteome</keyword>
<feature type="transmembrane region" description="Helical" evidence="9">
    <location>
        <begin position="198"/>
        <end position="217"/>
    </location>
</feature>
<feature type="transmembrane region" description="Helical" evidence="9">
    <location>
        <begin position="285"/>
        <end position="307"/>
    </location>
</feature>
<keyword evidence="8 9" id="KW-0472">Membrane</keyword>
<evidence type="ECO:0000256" key="5">
    <source>
        <dbReference type="ARBA" id="ARBA00022692"/>
    </source>
</evidence>
<feature type="transmembrane region" description="Helical" evidence="9">
    <location>
        <begin position="376"/>
        <end position="395"/>
    </location>
</feature>
<dbReference type="RefSeq" id="WP_013102453.1">
    <property type="nucleotide sequence ID" value="NZ_CP037939.1"/>
</dbReference>
<evidence type="ECO:0000256" key="1">
    <source>
        <dbReference type="ARBA" id="ARBA00004651"/>
    </source>
</evidence>
<dbReference type="NCBIfam" id="TIGR00796">
    <property type="entry name" value="livcs"/>
    <property type="match status" value="1"/>
</dbReference>
<feature type="transmembrane region" description="Helical" evidence="9">
    <location>
        <begin position="350"/>
        <end position="369"/>
    </location>
</feature>
<feature type="transmembrane region" description="Helical" evidence="9">
    <location>
        <begin position="12"/>
        <end position="29"/>
    </location>
</feature>
<evidence type="ECO:0000256" key="6">
    <source>
        <dbReference type="ARBA" id="ARBA00022970"/>
    </source>
</evidence>
<sequence>MKEKLDFKKTLLLSSLIFGMFFGAGNLIFPVHLGQLAGQNWLIATTGFLMSAIIIPWLALIALSQTRSAGIYDIAKPVGRGFAIFFLIATHVSLGPMIATPRTATVAYSLSFSNWLPKQAQGVGLFLFSAIFFALVFWIGSREQNITKYIGKYLNPLFIILLLLIFLLAILHPMGSLSHAANAAYQTEAFSSAFLEGYNTLDALAALAFGITIVRAIQMMGFQQSAVISKITAKTGLIAILGIAIVYVGLILLGATSLSQFKFSENGTVALTQIMMYYLGDFGSAFLAVMGTLAVLTTAIGLTASFAQDFHRIFPKVSYRSWLILTIGLSFGASNFGLDTIISWAEPLLMFLYPIAIALIILGIASPLFNQARIVYLPTMILTFIPAIIDGIQHLPFNIALLKPFLTWYVNTIPMANVGLEWLTTTLIGFVLGLALYKLQGRNKVTLVENF</sequence>
<organism evidence="10 11">
    <name type="scientific">Leuconostoc kimchii</name>
    <dbReference type="NCBI Taxonomy" id="136609"/>
    <lineage>
        <taxon>Bacteria</taxon>
        <taxon>Bacillati</taxon>
        <taxon>Bacillota</taxon>
        <taxon>Bacilli</taxon>
        <taxon>Lactobacillales</taxon>
        <taxon>Lactobacillaceae</taxon>
        <taxon>Leuconostoc</taxon>
    </lineage>
</organism>
<feature type="transmembrane region" description="Helical" evidence="9">
    <location>
        <begin position="82"/>
        <end position="100"/>
    </location>
</feature>
<dbReference type="Proteomes" id="UP000295756">
    <property type="component" value="Chromosome"/>
</dbReference>
<comment type="subcellular location">
    <subcellularLocation>
        <location evidence="1 9">Cell membrane</location>
        <topology evidence="1 9">Multi-pass membrane protein</topology>
    </subcellularLocation>
</comment>
<gene>
    <name evidence="10" type="primary">brnQ</name>
    <name evidence="10" type="ORF">EW139_04200</name>
</gene>
<evidence type="ECO:0000256" key="4">
    <source>
        <dbReference type="ARBA" id="ARBA00022475"/>
    </source>
</evidence>
<feature type="transmembrane region" description="Helical" evidence="9">
    <location>
        <begin position="153"/>
        <end position="171"/>
    </location>
</feature>
<dbReference type="PANTHER" id="PTHR30588:SF0">
    <property type="entry name" value="BRANCHED-CHAIN AMINO ACID PERMEASE BRNQ"/>
    <property type="match status" value="1"/>
</dbReference>
<accession>A0ABX5SJ07</accession>
<feature type="transmembrane region" description="Helical" evidence="9">
    <location>
        <begin position="237"/>
        <end position="258"/>
    </location>
</feature>
<evidence type="ECO:0000313" key="10">
    <source>
        <dbReference type="EMBL" id="QBR47357.1"/>
    </source>
</evidence>
<feature type="transmembrane region" description="Helical" evidence="9">
    <location>
        <begin position="415"/>
        <end position="437"/>
    </location>
</feature>
<dbReference type="PANTHER" id="PTHR30588">
    <property type="entry name" value="BRANCHED-CHAIN AMINO ACID TRANSPORT SYSTEM 2 CARRIER PROTEIN"/>
    <property type="match status" value="1"/>
</dbReference>
<name>A0ABX5SJ07_9LACO</name>
<evidence type="ECO:0000256" key="2">
    <source>
        <dbReference type="ARBA" id="ARBA00008540"/>
    </source>
</evidence>
<keyword evidence="5 9" id="KW-0812">Transmembrane</keyword>
<proteinExistence type="inferred from homology"/>
<evidence type="ECO:0000256" key="3">
    <source>
        <dbReference type="ARBA" id="ARBA00022448"/>
    </source>
</evidence>
<keyword evidence="7 9" id="KW-1133">Transmembrane helix</keyword>
<comment type="function">
    <text evidence="9">Component of the transport system for branched-chain amino acids.</text>
</comment>
<keyword evidence="3 9" id="KW-0813">Transport</keyword>
<dbReference type="EMBL" id="CP037939">
    <property type="protein sequence ID" value="QBR47357.1"/>
    <property type="molecule type" value="Genomic_DNA"/>
</dbReference>
<feature type="transmembrane region" description="Helical" evidence="9">
    <location>
        <begin position="41"/>
        <end position="61"/>
    </location>
</feature>
<evidence type="ECO:0000256" key="7">
    <source>
        <dbReference type="ARBA" id="ARBA00022989"/>
    </source>
</evidence>